<protein>
    <submittedName>
        <fullName evidence="3">Cell surface glycoprotein</fullName>
    </submittedName>
</protein>
<sequence length="216" mass="23336">MKIKSWLQIGLTLCLAFSLWSTMSSTKAQAADGLPFSDISNSYWAKDTIQWGYEAGLVNGYKDGQFKPNKTVSEAEFLAMLIRTFEPEVTSSKTGNWANPYYARAKALNYPVSSYTNTTTRNQILTRTGVAQLISSAEGVNYTGNDAIQYMLALGLANGSDASQVSIASFKGSKALTRAEALQFIKNFADYGVGGLLDRPTEASNPADLPALPTAN</sequence>
<keyword evidence="4" id="KW-1185">Reference proteome</keyword>
<accession>A0A1E3L451</accession>
<name>A0A1E3L451_9BACL</name>
<feature type="signal peptide" evidence="1">
    <location>
        <begin position="1"/>
        <end position="30"/>
    </location>
</feature>
<organism evidence="3 4">
    <name type="scientific">Paenibacillus nuruki</name>
    <dbReference type="NCBI Taxonomy" id="1886670"/>
    <lineage>
        <taxon>Bacteria</taxon>
        <taxon>Bacillati</taxon>
        <taxon>Bacillota</taxon>
        <taxon>Bacilli</taxon>
        <taxon>Bacillales</taxon>
        <taxon>Paenibacillaceae</taxon>
        <taxon>Paenibacillus</taxon>
    </lineage>
</organism>
<keyword evidence="1" id="KW-0732">Signal</keyword>
<feature type="domain" description="SLH" evidence="2">
    <location>
        <begin position="32"/>
        <end position="95"/>
    </location>
</feature>
<dbReference type="AlphaFoldDB" id="A0A1E3L451"/>
<dbReference type="STRING" id="1886670.PTI45_02093"/>
<evidence type="ECO:0000313" key="4">
    <source>
        <dbReference type="Proteomes" id="UP000094578"/>
    </source>
</evidence>
<feature type="chain" id="PRO_5009131312" evidence="1">
    <location>
        <begin position="31"/>
        <end position="216"/>
    </location>
</feature>
<reference evidence="3 4" key="1">
    <citation type="submission" date="2016-08" db="EMBL/GenBank/DDBJ databases">
        <title>Genome sequencing of Paenibacillus sp. TI45-13ar, isolated from Korean traditional nuruk.</title>
        <authorList>
            <person name="Kim S.-J."/>
        </authorList>
    </citation>
    <scope>NUCLEOTIDE SEQUENCE [LARGE SCALE GENOMIC DNA]</scope>
    <source>
        <strain evidence="3 4">TI45-13ar</strain>
    </source>
</reference>
<dbReference type="InterPro" id="IPR001119">
    <property type="entry name" value="SLH_dom"/>
</dbReference>
<dbReference type="EMBL" id="MDER01000036">
    <property type="protein sequence ID" value="ODP28548.1"/>
    <property type="molecule type" value="Genomic_DNA"/>
</dbReference>
<evidence type="ECO:0000313" key="3">
    <source>
        <dbReference type="EMBL" id="ODP28548.1"/>
    </source>
</evidence>
<dbReference type="Proteomes" id="UP000094578">
    <property type="component" value="Unassembled WGS sequence"/>
</dbReference>
<dbReference type="RefSeq" id="WP_069327519.1">
    <property type="nucleotide sequence ID" value="NZ_MDER01000036.1"/>
</dbReference>
<dbReference type="Pfam" id="PF00395">
    <property type="entry name" value="SLH"/>
    <property type="match status" value="1"/>
</dbReference>
<dbReference type="PROSITE" id="PS51272">
    <property type="entry name" value="SLH"/>
    <property type="match status" value="1"/>
</dbReference>
<proteinExistence type="predicted"/>
<evidence type="ECO:0000259" key="2">
    <source>
        <dbReference type="PROSITE" id="PS51272"/>
    </source>
</evidence>
<evidence type="ECO:0000256" key="1">
    <source>
        <dbReference type="SAM" id="SignalP"/>
    </source>
</evidence>
<comment type="caution">
    <text evidence="3">The sequence shown here is derived from an EMBL/GenBank/DDBJ whole genome shotgun (WGS) entry which is preliminary data.</text>
</comment>
<gene>
    <name evidence="3" type="ORF">PTI45_02093</name>
</gene>